<evidence type="ECO:0000256" key="1">
    <source>
        <dbReference type="SAM" id="MobiDB-lite"/>
    </source>
</evidence>
<gene>
    <name evidence="4" type="ORF">FKG95_16125</name>
</gene>
<feature type="transmembrane region" description="Helical" evidence="2">
    <location>
        <begin position="202"/>
        <end position="235"/>
    </location>
</feature>
<keyword evidence="2" id="KW-0472">Membrane</keyword>
<name>A0A545TPP7_9PROT</name>
<keyword evidence="2" id="KW-0812">Transmembrane</keyword>
<dbReference type="AlphaFoldDB" id="A0A545TPP7"/>
<keyword evidence="5" id="KW-1185">Reference proteome</keyword>
<protein>
    <submittedName>
        <fullName evidence="4">CPBP family intramembrane metalloprotease</fullName>
    </submittedName>
</protein>
<dbReference type="EMBL" id="VHSH01000005">
    <property type="protein sequence ID" value="TQV79189.1"/>
    <property type="molecule type" value="Genomic_DNA"/>
</dbReference>
<proteinExistence type="predicted"/>
<dbReference type="PANTHER" id="PTHR36435:SF1">
    <property type="entry name" value="CAAX AMINO TERMINAL PROTEASE FAMILY PROTEIN"/>
    <property type="match status" value="1"/>
</dbReference>
<dbReference type="InterPro" id="IPR003675">
    <property type="entry name" value="Rce1/LyrA-like_dom"/>
</dbReference>
<feature type="domain" description="CAAX prenyl protease 2/Lysostaphin resistance protein A-like" evidence="3">
    <location>
        <begin position="167"/>
        <end position="254"/>
    </location>
</feature>
<dbReference type="GO" id="GO:0006508">
    <property type="term" value="P:proteolysis"/>
    <property type="evidence" value="ECO:0007669"/>
    <property type="project" value="UniProtKB-KW"/>
</dbReference>
<comment type="caution">
    <text evidence="4">The sequence shown here is derived from an EMBL/GenBank/DDBJ whole genome shotgun (WGS) entry which is preliminary data.</text>
</comment>
<keyword evidence="4" id="KW-0378">Hydrolase</keyword>
<dbReference type="OrthoDB" id="9782250at2"/>
<feature type="transmembrane region" description="Helical" evidence="2">
    <location>
        <begin position="77"/>
        <end position="99"/>
    </location>
</feature>
<dbReference type="InterPro" id="IPR052710">
    <property type="entry name" value="CAAX_protease"/>
</dbReference>
<evidence type="ECO:0000256" key="2">
    <source>
        <dbReference type="SAM" id="Phobius"/>
    </source>
</evidence>
<dbReference type="PANTHER" id="PTHR36435">
    <property type="entry name" value="SLR1288 PROTEIN"/>
    <property type="match status" value="1"/>
</dbReference>
<evidence type="ECO:0000313" key="5">
    <source>
        <dbReference type="Proteomes" id="UP000315252"/>
    </source>
</evidence>
<reference evidence="4 5" key="1">
    <citation type="submission" date="2019-06" db="EMBL/GenBank/DDBJ databases">
        <title>Whole genome sequence for Rhodospirillaceae sp. R148.</title>
        <authorList>
            <person name="Wang G."/>
        </authorList>
    </citation>
    <scope>NUCLEOTIDE SEQUENCE [LARGE SCALE GENOMIC DNA]</scope>
    <source>
        <strain evidence="4 5">R148</strain>
    </source>
</reference>
<organism evidence="4 5">
    <name type="scientific">Denitrobaculum tricleocarpae</name>
    <dbReference type="NCBI Taxonomy" id="2591009"/>
    <lineage>
        <taxon>Bacteria</taxon>
        <taxon>Pseudomonadati</taxon>
        <taxon>Pseudomonadota</taxon>
        <taxon>Alphaproteobacteria</taxon>
        <taxon>Rhodospirillales</taxon>
        <taxon>Rhodospirillaceae</taxon>
        <taxon>Denitrobaculum</taxon>
    </lineage>
</organism>
<dbReference type="GO" id="GO:0004175">
    <property type="term" value="F:endopeptidase activity"/>
    <property type="evidence" value="ECO:0007669"/>
    <property type="project" value="UniProtKB-ARBA"/>
</dbReference>
<feature type="transmembrane region" description="Helical" evidence="2">
    <location>
        <begin position="241"/>
        <end position="263"/>
    </location>
</feature>
<dbReference type="RefSeq" id="WP_142897413.1">
    <property type="nucleotide sequence ID" value="NZ_ML660056.1"/>
</dbReference>
<sequence length="273" mass="28637">MAFPGGPGSSGPQQGGSYPNPQQSGGIRPGPLQSVPGLDLLLLLIIWLGLQKLLPMILLSAPEPGSPGDGARGELPIIPVLMVIGLHSLIMLGATYFIIVKKHGLRLADLGIVLVSKTWVIRSVIFGTLAIPVSGIVAQFLQALSGEPFENPQMDVFLAGGFSPAILITSLLVTGAIVPLVEEIVMRGVFYGWLRARLSVAASVAISSLVFAFLHGIPFLFPVFVLIGAMLALITEKSGSVLSATIAHAVFNIINIASFYWLVQQGIIQSGAG</sequence>
<evidence type="ECO:0000313" key="4">
    <source>
        <dbReference type="EMBL" id="TQV79189.1"/>
    </source>
</evidence>
<feature type="transmembrane region" description="Helical" evidence="2">
    <location>
        <begin position="38"/>
        <end position="57"/>
    </location>
</feature>
<keyword evidence="4" id="KW-0482">Metalloprotease</keyword>
<keyword evidence="2" id="KW-1133">Transmembrane helix</keyword>
<feature type="transmembrane region" description="Helical" evidence="2">
    <location>
        <begin position="161"/>
        <end position="181"/>
    </location>
</feature>
<feature type="transmembrane region" description="Helical" evidence="2">
    <location>
        <begin position="119"/>
        <end position="141"/>
    </location>
</feature>
<dbReference type="Pfam" id="PF02517">
    <property type="entry name" value="Rce1-like"/>
    <property type="match status" value="1"/>
</dbReference>
<feature type="compositionally biased region" description="Low complexity" evidence="1">
    <location>
        <begin position="10"/>
        <end position="26"/>
    </location>
</feature>
<accession>A0A545TPP7</accession>
<dbReference type="Proteomes" id="UP000315252">
    <property type="component" value="Unassembled WGS sequence"/>
</dbReference>
<dbReference type="GO" id="GO:0080120">
    <property type="term" value="P:CAAX-box protein maturation"/>
    <property type="evidence" value="ECO:0007669"/>
    <property type="project" value="UniProtKB-ARBA"/>
</dbReference>
<keyword evidence="4" id="KW-0645">Protease</keyword>
<dbReference type="GO" id="GO:0008237">
    <property type="term" value="F:metallopeptidase activity"/>
    <property type="evidence" value="ECO:0007669"/>
    <property type="project" value="UniProtKB-KW"/>
</dbReference>
<evidence type="ECO:0000259" key="3">
    <source>
        <dbReference type="Pfam" id="PF02517"/>
    </source>
</evidence>
<feature type="region of interest" description="Disordered" evidence="1">
    <location>
        <begin position="1"/>
        <end position="26"/>
    </location>
</feature>